<dbReference type="Proteomes" id="UP000292958">
    <property type="component" value="Unassembled WGS sequence"/>
</dbReference>
<dbReference type="RefSeq" id="WP_130419875.1">
    <property type="nucleotide sequence ID" value="NZ_SHKW01000001.1"/>
</dbReference>
<keyword evidence="3" id="KW-1185">Reference proteome</keyword>
<dbReference type="EMBL" id="SHKW01000001">
    <property type="protein sequence ID" value="RZU42069.1"/>
    <property type="molecule type" value="Genomic_DNA"/>
</dbReference>
<evidence type="ECO:0000313" key="3">
    <source>
        <dbReference type="Proteomes" id="UP000292958"/>
    </source>
</evidence>
<accession>A0A4Q7YY78</accession>
<comment type="caution">
    <text evidence="2">The sequence shown here is derived from an EMBL/GenBank/DDBJ whole genome shotgun (WGS) entry which is preliminary data.</text>
</comment>
<evidence type="ECO:0000256" key="1">
    <source>
        <dbReference type="SAM" id="MobiDB-lite"/>
    </source>
</evidence>
<reference evidence="2 3" key="1">
    <citation type="submission" date="2019-02" db="EMBL/GenBank/DDBJ databases">
        <title>Genomic Encyclopedia of Archaeal and Bacterial Type Strains, Phase II (KMG-II): from individual species to whole genera.</title>
        <authorList>
            <person name="Goeker M."/>
        </authorList>
    </citation>
    <scope>NUCLEOTIDE SEQUENCE [LARGE SCALE GENOMIC DNA]</scope>
    <source>
        <strain evidence="2 3">DSM 18101</strain>
    </source>
</reference>
<organism evidence="2 3">
    <name type="scientific">Edaphobacter modestus</name>
    <dbReference type="NCBI Taxonomy" id="388466"/>
    <lineage>
        <taxon>Bacteria</taxon>
        <taxon>Pseudomonadati</taxon>
        <taxon>Acidobacteriota</taxon>
        <taxon>Terriglobia</taxon>
        <taxon>Terriglobales</taxon>
        <taxon>Acidobacteriaceae</taxon>
        <taxon>Edaphobacter</taxon>
    </lineage>
</organism>
<dbReference type="AlphaFoldDB" id="A0A4Q7YY78"/>
<evidence type="ECO:0000313" key="2">
    <source>
        <dbReference type="EMBL" id="RZU42069.1"/>
    </source>
</evidence>
<proteinExistence type="predicted"/>
<sequence length="101" mass="11295">MAWTYRITAAARPRLAMRVAQIFDQHLLEVEHFHLVREDAVTTIRISVDCGEPIAHRIHAKLYRLTDVVRVDLASGTPQGAIGELRNPSSPSYLDPLGPQP</sequence>
<feature type="region of interest" description="Disordered" evidence="1">
    <location>
        <begin position="78"/>
        <end position="101"/>
    </location>
</feature>
<evidence type="ECO:0008006" key="4">
    <source>
        <dbReference type="Google" id="ProtNLM"/>
    </source>
</evidence>
<dbReference type="OrthoDB" id="9847981at2"/>
<name>A0A4Q7YY78_9BACT</name>
<protein>
    <recommendedName>
        <fullName evidence="4">Acetolactate synthase small subunit</fullName>
    </recommendedName>
</protein>
<gene>
    <name evidence="2" type="ORF">BDD14_3615</name>
</gene>